<gene>
    <name evidence="3" type="primary">LOC4813875</name>
</gene>
<dbReference type="KEGG" id="dpo:4813875"/>
<keyword evidence="1" id="KW-0732">Signal</keyword>
<evidence type="ECO:0000313" key="3">
    <source>
        <dbReference type="RefSeq" id="XP_001353844.3"/>
    </source>
</evidence>
<proteinExistence type="predicted"/>
<organism evidence="2 3">
    <name type="scientific">Drosophila pseudoobscura pseudoobscura</name>
    <name type="common">Fruit fly</name>
    <dbReference type="NCBI Taxonomy" id="46245"/>
    <lineage>
        <taxon>Eukaryota</taxon>
        <taxon>Metazoa</taxon>
        <taxon>Ecdysozoa</taxon>
        <taxon>Arthropoda</taxon>
        <taxon>Hexapoda</taxon>
        <taxon>Insecta</taxon>
        <taxon>Pterygota</taxon>
        <taxon>Neoptera</taxon>
        <taxon>Endopterygota</taxon>
        <taxon>Diptera</taxon>
        <taxon>Brachycera</taxon>
        <taxon>Muscomorpha</taxon>
        <taxon>Ephydroidea</taxon>
        <taxon>Drosophilidae</taxon>
        <taxon>Drosophila</taxon>
        <taxon>Sophophora</taxon>
    </lineage>
</organism>
<feature type="chain" id="PRO_5026180934" description="Secreted protein" evidence="1">
    <location>
        <begin position="23"/>
        <end position="444"/>
    </location>
</feature>
<evidence type="ECO:0008006" key="4">
    <source>
        <dbReference type="Google" id="ProtNLM"/>
    </source>
</evidence>
<reference evidence="3" key="1">
    <citation type="submission" date="2025-08" db="UniProtKB">
        <authorList>
            <consortium name="RefSeq"/>
        </authorList>
    </citation>
    <scope>IDENTIFICATION</scope>
    <source>
        <strain evidence="3">MV-25-SWS-2005</strain>
        <tissue evidence="3">Whole body</tissue>
    </source>
</reference>
<dbReference type="ExpressionAtlas" id="A0A6I8UDU9">
    <property type="expression patterns" value="baseline"/>
</dbReference>
<dbReference type="Proteomes" id="UP000001819">
    <property type="component" value="Chromosome X"/>
</dbReference>
<protein>
    <recommendedName>
        <fullName evidence="4">Secreted protein</fullName>
    </recommendedName>
</protein>
<evidence type="ECO:0000256" key="1">
    <source>
        <dbReference type="SAM" id="SignalP"/>
    </source>
</evidence>
<keyword evidence="2" id="KW-1185">Reference proteome</keyword>
<dbReference type="RefSeq" id="XP_001353844.3">
    <property type="nucleotide sequence ID" value="XM_001353808.4"/>
</dbReference>
<feature type="signal peptide" evidence="1">
    <location>
        <begin position="1"/>
        <end position="22"/>
    </location>
</feature>
<sequence>MAACVLLLLVLALGAVLDIGDSFSSNSSSSSSSKLLAVLNASAPVNEVLFHIDVWTGEADVAGALRGPASSNLESVIRSEVSGDWKRGQVVLQLANQARTPELKQAIYTGLWKELQQTKQIYDPLKILDFYDQLAFNSDVPPALLQLVHQAFISRSAQLLEAPFYTNSRTATFPLVDSLLHRLTFSALDYLRDILELVYDAVLALETPLSVVERLGNFTGSLTQLALANLQLLQREELTRDEAAADTLGLAMQDNLRRLLDQPSFEQEVEASLRQQIYAQLPSDEQLLYTAHKVCIRNVTDSNAYIYECPQTYLICSNARDPKKAAYYIQRGHSNDSRPQFAFYSAFWRNRYILMEPSPLATSNTTNAITKNVYSRANISWWRVVYRKGGVSLYDAATENSVLCGGDPIHFDGLERHVYTRKASEFAAHREECTWSVEDCSDAT</sequence>
<dbReference type="AlphaFoldDB" id="A0A6I8UDU9"/>
<accession>A0A6I8UDU9</accession>
<evidence type="ECO:0000313" key="2">
    <source>
        <dbReference type="Proteomes" id="UP000001819"/>
    </source>
</evidence>
<dbReference type="FunCoup" id="A0A6I8UDU9">
    <property type="interactions" value="1"/>
</dbReference>
<name>A0A6I8UDU9_DROPS</name>
<dbReference type="InParanoid" id="A0A6I8UDU9"/>